<dbReference type="Gene3D" id="3.30.110.40">
    <property type="entry name" value="TusA-like domain"/>
    <property type="match status" value="1"/>
</dbReference>
<feature type="region of interest" description="Disordered" evidence="1">
    <location>
        <begin position="120"/>
        <end position="144"/>
    </location>
</feature>
<gene>
    <name evidence="3" type="ORF">Pla163_05750</name>
</gene>
<dbReference type="CDD" id="cd00291">
    <property type="entry name" value="SirA_YedF_YeeD"/>
    <property type="match status" value="1"/>
</dbReference>
<evidence type="ECO:0000256" key="1">
    <source>
        <dbReference type="SAM" id="MobiDB-lite"/>
    </source>
</evidence>
<dbReference type="Pfam" id="PF01206">
    <property type="entry name" value="TusA"/>
    <property type="match status" value="1"/>
</dbReference>
<feature type="domain" description="UPF0033" evidence="2">
    <location>
        <begin position="163"/>
        <end position="216"/>
    </location>
</feature>
<keyword evidence="4" id="KW-1185">Reference proteome</keyword>
<evidence type="ECO:0000259" key="2">
    <source>
        <dbReference type="Pfam" id="PF01206"/>
    </source>
</evidence>
<dbReference type="RefSeq" id="WP_419186249.1">
    <property type="nucleotide sequence ID" value="NZ_CP036290.1"/>
</dbReference>
<organism evidence="3 4">
    <name type="scientific">Rohdeia mirabilis</name>
    <dbReference type="NCBI Taxonomy" id="2528008"/>
    <lineage>
        <taxon>Bacteria</taxon>
        <taxon>Pseudomonadati</taxon>
        <taxon>Planctomycetota</taxon>
        <taxon>Planctomycetia</taxon>
        <taxon>Planctomycetia incertae sedis</taxon>
        <taxon>Rohdeia</taxon>
    </lineage>
</organism>
<dbReference type="Proteomes" id="UP000319342">
    <property type="component" value="Chromosome"/>
</dbReference>
<dbReference type="InterPro" id="IPR036868">
    <property type="entry name" value="TusA-like_sf"/>
</dbReference>
<evidence type="ECO:0000313" key="3">
    <source>
        <dbReference type="EMBL" id="QDU83476.1"/>
    </source>
</evidence>
<dbReference type="EMBL" id="CP036290">
    <property type="protein sequence ID" value="QDU83476.1"/>
    <property type="molecule type" value="Genomic_DNA"/>
</dbReference>
<reference evidence="3 4" key="1">
    <citation type="submission" date="2019-02" db="EMBL/GenBank/DDBJ databases">
        <title>Deep-cultivation of Planctomycetes and their phenomic and genomic characterization uncovers novel biology.</title>
        <authorList>
            <person name="Wiegand S."/>
            <person name="Jogler M."/>
            <person name="Boedeker C."/>
            <person name="Pinto D."/>
            <person name="Vollmers J."/>
            <person name="Rivas-Marin E."/>
            <person name="Kohn T."/>
            <person name="Peeters S.H."/>
            <person name="Heuer A."/>
            <person name="Rast P."/>
            <person name="Oberbeckmann S."/>
            <person name="Bunk B."/>
            <person name="Jeske O."/>
            <person name="Meyerdierks A."/>
            <person name="Storesund J.E."/>
            <person name="Kallscheuer N."/>
            <person name="Luecker S."/>
            <person name="Lage O.M."/>
            <person name="Pohl T."/>
            <person name="Merkel B.J."/>
            <person name="Hornburger P."/>
            <person name="Mueller R.-W."/>
            <person name="Bruemmer F."/>
            <person name="Labrenz M."/>
            <person name="Spormann A.M."/>
            <person name="Op den Camp H."/>
            <person name="Overmann J."/>
            <person name="Amann R."/>
            <person name="Jetten M.S.M."/>
            <person name="Mascher T."/>
            <person name="Medema M.H."/>
            <person name="Devos D.P."/>
            <person name="Kaster A.-K."/>
            <person name="Ovreas L."/>
            <person name="Rohde M."/>
            <person name="Galperin M.Y."/>
            <person name="Jogler C."/>
        </authorList>
    </citation>
    <scope>NUCLEOTIDE SEQUENCE [LARGE SCALE GENOMIC DNA]</scope>
    <source>
        <strain evidence="3 4">Pla163</strain>
    </source>
</reference>
<protein>
    <submittedName>
        <fullName evidence="3">SirA-like protein</fullName>
    </submittedName>
</protein>
<sequence>MPIPSRGPDATPQQQPRAEDVVAFVDARWGTQCPTCDATLIGHDAVLGLFLGFGDAPRCIPCLAQAHGAEASAFLERSARTIRPLACYRAGWAHADRRLAAAGPWPEARVPARLRMDGDVDEEHDEDDDEAQVGGARPSDAARTLGPLADAPAAFDDAIDTWDAGDKGCGELVLTLKVRLSKLEPGALFRLTATDLGAREDLPAWCRLTGHRLERAEPPLYLIARRPDPPEESR</sequence>
<accession>A0A518CW72</accession>
<proteinExistence type="predicted"/>
<feature type="compositionally biased region" description="Acidic residues" evidence="1">
    <location>
        <begin position="120"/>
        <end position="131"/>
    </location>
</feature>
<dbReference type="InterPro" id="IPR001455">
    <property type="entry name" value="TusA-like"/>
</dbReference>
<dbReference type="SUPFAM" id="SSF64307">
    <property type="entry name" value="SirA-like"/>
    <property type="match status" value="1"/>
</dbReference>
<name>A0A518CW72_9BACT</name>
<evidence type="ECO:0000313" key="4">
    <source>
        <dbReference type="Proteomes" id="UP000319342"/>
    </source>
</evidence>
<dbReference type="AlphaFoldDB" id="A0A518CW72"/>